<reference evidence="2" key="1">
    <citation type="submission" date="2008-08" db="EMBL/GenBank/DDBJ databases">
        <title>5' emm sequence type stG-RN5.</title>
        <authorList>
            <person name="Reissmann S."/>
            <person name="Brahmadathan K.N."/>
            <person name="Rajkumari R."/>
            <person name="Chhatwal G.S."/>
            <person name="Nitsche-Schmitz D.P."/>
        </authorList>
    </citation>
    <scope>NUCLEOTIDE SEQUENCE</scope>
    <source>
        <strain evidence="2">G181</strain>
    </source>
</reference>
<evidence type="ECO:0000256" key="1">
    <source>
        <dbReference type="SAM" id="Coils"/>
    </source>
</evidence>
<feature type="non-terminal residue" evidence="2">
    <location>
        <position position="1"/>
    </location>
</feature>
<dbReference type="EMBL" id="FJ036934">
    <property type="protein sequence ID" value="ACH99854.1"/>
    <property type="molecule type" value="Genomic_DNA"/>
</dbReference>
<proteinExistence type="predicted"/>
<protein>
    <submittedName>
        <fullName evidence="2">M protein</fullName>
    </submittedName>
</protein>
<organism evidence="2">
    <name type="scientific">Streptococcus dysgalactiae subsp. equisimilis</name>
    <name type="common">Streptococcus equisimilis</name>
    <dbReference type="NCBI Taxonomy" id="119602"/>
    <lineage>
        <taxon>Bacteria</taxon>
        <taxon>Bacillati</taxon>
        <taxon>Bacillota</taxon>
        <taxon>Bacilli</taxon>
        <taxon>Lactobacillales</taxon>
        <taxon>Streptococcaceae</taxon>
        <taxon>Streptococcus</taxon>
    </lineage>
</organism>
<keyword evidence="1" id="KW-0175">Coiled coil</keyword>
<feature type="non-terminal residue" evidence="2">
    <location>
        <position position="171"/>
    </location>
</feature>
<accession>B5TY40</accession>
<feature type="coiled-coil region" evidence="1">
    <location>
        <begin position="78"/>
        <end position="165"/>
    </location>
</feature>
<evidence type="ECO:0000313" key="2">
    <source>
        <dbReference type="EMBL" id="ACH99854.1"/>
    </source>
</evidence>
<gene>
    <name evidence="2" type="primary">stG-RN5</name>
</gene>
<sequence>DENFRKEASRYQDILSKLRDLSSRSRDLMRSYSSVNNNPDSIYGKKDPEDLKRLNDWAESLLQRMNGDDFKMLLGKVLEENKLKTEELTREIKDKTTKLSQLESDLKTAEEKVRNSKEYLELVESAHAADHKRTESLINEKTMEVEKLTSEINTLEQTVNEANQKLEQKEN</sequence>
<dbReference type="AlphaFoldDB" id="B5TY40"/>
<name>B5TY40_STREQ</name>